<evidence type="ECO:0000313" key="2">
    <source>
        <dbReference type="EMBL" id="PCI98495.1"/>
    </source>
</evidence>
<protein>
    <submittedName>
        <fullName evidence="2">Uncharacterized protein</fullName>
    </submittedName>
</protein>
<comment type="caution">
    <text evidence="2">The sequence shown here is derived from an EMBL/GenBank/DDBJ whole genome shotgun (WGS) entry which is preliminary data.</text>
</comment>
<feature type="region of interest" description="Disordered" evidence="1">
    <location>
        <begin position="51"/>
        <end position="80"/>
    </location>
</feature>
<proteinExistence type="predicted"/>
<sequence>MSVYVKDGYILLEEALSYVINKSFFLTKEEERLVGLQVRLNTLNFVRRKPKYPPEEQLGGGFRVAPENPEDAQKRRDEEAKNKKLLISTIKQEMESEKINIEIASKKQSRLNGLIEDVKHEICHAGGEEKLQAILTKDGRQYEINSSLFREDNFYNCFENSNGEMHVWYPLYKRSLETSGKILVKKSDLDLLAQNIFGKPSIKRKQSNKAKLTFKAQVHECAKEIQAEEQLKPRNDDLVYKIEQKLKSKFGVTGKTTQNISKRMFEQSINWDSKGWINRIK</sequence>
<reference evidence="2" key="2">
    <citation type="journal article" date="2018" name="ISME J.">
        <title>A dynamic microbial community with high functional redundancy inhabits the cold, oxic subseafloor aquifer.</title>
        <authorList>
            <person name="Tully B.J."/>
            <person name="Wheat C.G."/>
            <person name="Glazer B.T."/>
            <person name="Huber J.A."/>
        </authorList>
    </citation>
    <scope>NUCLEOTIDE SEQUENCE</scope>
    <source>
        <strain evidence="2">NORP83</strain>
    </source>
</reference>
<feature type="compositionally biased region" description="Basic and acidic residues" evidence="1">
    <location>
        <begin position="71"/>
        <end position="80"/>
    </location>
</feature>
<organism evidence="2">
    <name type="scientific">OCS116 cluster bacterium</name>
    <dbReference type="NCBI Taxonomy" id="2030921"/>
    <lineage>
        <taxon>Bacteria</taxon>
        <taxon>Pseudomonadati</taxon>
        <taxon>Pseudomonadota</taxon>
        <taxon>Alphaproteobacteria</taxon>
        <taxon>OCS116 cluster</taxon>
    </lineage>
</organism>
<dbReference type="AlphaFoldDB" id="A0A2A4YW24"/>
<dbReference type="EMBL" id="NVUS01000021">
    <property type="protein sequence ID" value="PCI98495.1"/>
    <property type="molecule type" value="Genomic_DNA"/>
</dbReference>
<gene>
    <name evidence="2" type="ORF">COB13_13710</name>
</gene>
<name>A0A2A4YW24_9PROT</name>
<reference key="1">
    <citation type="submission" date="2017-08" db="EMBL/GenBank/DDBJ databases">
        <title>A dynamic microbial community with high functional redundancy inhabits the cold, oxic subseafloor aquifer.</title>
        <authorList>
            <person name="Tully B.J."/>
            <person name="Wheat C.G."/>
            <person name="Glazer B.T."/>
            <person name="Huber J.A."/>
        </authorList>
    </citation>
    <scope>NUCLEOTIDE SEQUENCE [LARGE SCALE GENOMIC DNA]</scope>
</reference>
<accession>A0A2A4YW24</accession>
<evidence type="ECO:0000256" key="1">
    <source>
        <dbReference type="SAM" id="MobiDB-lite"/>
    </source>
</evidence>